<proteinExistence type="predicted"/>
<dbReference type="SUPFAM" id="SSF56112">
    <property type="entry name" value="Protein kinase-like (PK-like)"/>
    <property type="match status" value="1"/>
</dbReference>
<evidence type="ECO:0000256" key="1">
    <source>
        <dbReference type="PROSITE-ProRule" id="PRU10141"/>
    </source>
</evidence>
<evidence type="ECO:0000259" key="2">
    <source>
        <dbReference type="PROSITE" id="PS50011"/>
    </source>
</evidence>
<feature type="binding site" evidence="1">
    <location>
        <position position="51"/>
    </location>
    <ligand>
        <name>ATP</name>
        <dbReference type="ChEBI" id="CHEBI:30616"/>
    </ligand>
</feature>
<dbReference type="RefSeq" id="WP_307335667.1">
    <property type="nucleotide sequence ID" value="NZ_JAUSUD010000001.1"/>
</dbReference>
<dbReference type="EC" id="2.7.11.1" evidence="3"/>
<dbReference type="Gene3D" id="1.10.510.10">
    <property type="entry name" value="Transferase(Phosphotransferase) domain 1"/>
    <property type="match status" value="1"/>
</dbReference>
<dbReference type="InterPro" id="IPR017441">
    <property type="entry name" value="Protein_kinase_ATP_BS"/>
</dbReference>
<dbReference type="PANTHER" id="PTHR44167:SF24">
    <property type="entry name" value="SERINE_THREONINE-PROTEIN KINASE CHK2"/>
    <property type="match status" value="1"/>
</dbReference>
<dbReference type="CDD" id="cd00180">
    <property type="entry name" value="PKc"/>
    <property type="match status" value="1"/>
</dbReference>
<dbReference type="PROSITE" id="PS00107">
    <property type="entry name" value="PROTEIN_KINASE_ATP"/>
    <property type="match status" value="1"/>
</dbReference>
<comment type="caution">
    <text evidence="3">The sequence shown here is derived from an EMBL/GenBank/DDBJ whole genome shotgun (WGS) entry which is preliminary data.</text>
</comment>
<sequence length="265" mass="31707">MYSKYLQVSERPFRRSKLILDEYEIVDMLGKGSYGLTYLVKDRRGHPYVLKQLRKYKQYDESGRLSFQREAEIMKRLNNDAFPSCYRQFEYLNKCFILMEFKKGLTFEQLIFDKKCKFSEKETFTHLIHILKIVNEIHQQDIVHRDLRIPNILFNDGHYYIIDFGLAKFLKDNREDEHNDGNIAKRLFREVAFKSDFYALGHFVLFLLYSSYTPVSRKNKTWEEELSISTEGKSILRKMLQLSKPYETIEPLISDVQDCLQNLVD</sequence>
<dbReference type="GO" id="GO:0004674">
    <property type="term" value="F:protein serine/threonine kinase activity"/>
    <property type="evidence" value="ECO:0007669"/>
    <property type="project" value="UniProtKB-EC"/>
</dbReference>
<dbReference type="PANTHER" id="PTHR44167">
    <property type="entry name" value="OVARIAN-SPECIFIC SERINE/THREONINE-PROTEIN KINASE LOK-RELATED"/>
    <property type="match status" value="1"/>
</dbReference>
<accession>A0ABT9Z9F7</accession>
<keyword evidence="3" id="KW-0418">Kinase</keyword>
<protein>
    <submittedName>
        <fullName evidence="3">Serine/threonine-protein kinase</fullName>
        <ecNumber evidence="3">2.7.11.1</ecNumber>
    </submittedName>
</protein>
<dbReference type="SMART" id="SM00220">
    <property type="entry name" value="S_TKc"/>
    <property type="match status" value="1"/>
</dbReference>
<keyword evidence="4" id="KW-1185">Reference proteome</keyword>
<keyword evidence="1" id="KW-0547">Nucleotide-binding</keyword>
<reference evidence="3 4" key="1">
    <citation type="submission" date="2023-07" db="EMBL/GenBank/DDBJ databases">
        <title>Genomic Encyclopedia of Type Strains, Phase IV (KMG-IV): sequencing the most valuable type-strain genomes for metagenomic binning, comparative biology and taxonomic classification.</title>
        <authorList>
            <person name="Goeker M."/>
        </authorList>
    </citation>
    <scope>NUCLEOTIDE SEQUENCE [LARGE SCALE GENOMIC DNA]</scope>
    <source>
        <strain evidence="3 4">DSM 29005</strain>
    </source>
</reference>
<gene>
    <name evidence="3" type="ORF">J2S19_000144</name>
</gene>
<feature type="domain" description="Protein kinase" evidence="2">
    <location>
        <begin position="23"/>
        <end position="265"/>
    </location>
</feature>
<organism evidence="3 4">
    <name type="scientific">Metabacillus malikii</name>
    <dbReference type="NCBI Taxonomy" id="1504265"/>
    <lineage>
        <taxon>Bacteria</taxon>
        <taxon>Bacillati</taxon>
        <taxon>Bacillota</taxon>
        <taxon>Bacilli</taxon>
        <taxon>Bacillales</taxon>
        <taxon>Bacillaceae</taxon>
        <taxon>Metabacillus</taxon>
    </lineage>
</organism>
<dbReference type="PROSITE" id="PS50011">
    <property type="entry name" value="PROTEIN_KINASE_DOM"/>
    <property type="match status" value="1"/>
</dbReference>
<evidence type="ECO:0000313" key="3">
    <source>
        <dbReference type="EMBL" id="MDQ0228894.1"/>
    </source>
</evidence>
<dbReference type="Proteomes" id="UP001234495">
    <property type="component" value="Unassembled WGS sequence"/>
</dbReference>
<keyword evidence="3" id="KW-0808">Transferase</keyword>
<dbReference type="EMBL" id="JAUSUD010000001">
    <property type="protein sequence ID" value="MDQ0228894.1"/>
    <property type="molecule type" value="Genomic_DNA"/>
</dbReference>
<dbReference type="Pfam" id="PF00069">
    <property type="entry name" value="Pkinase"/>
    <property type="match status" value="1"/>
</dbReference>
<dbReference type="InterPro" id="IPR011009">
    <property type="entry name" value="Kinase-like_dom_sf"/>
</dbReference>
<keyword evidence="1" id="KW-0067">ATP-binding</keyword>
<dbReference type="InterPro" id="IPR000719">
    <property type="entry name" value="Prot_kinase_dom"/>
</dbReference>
<evidence type="ECO:0000313" key="4">
    <source>
        <dbReference type="Proteomes" id="UP001234495"/>
    </source>
</evidence>
<name>A0ABT9Z9F7_9BACI</name>